<keyword evidence="7" id="KW-1185">Reference proteome</keyword>
<keyword evidence="4 6" id="KW-0067">ATP-binding</keyword>
<dbReference type="Proteomes" id="UP001596018">
    <property type="component" value="Unassembled WGS sequence"/>
</dbReference>
<dbReference type="PANTHER" id="PTHR46743">
    <property type="entry name" value="TEICHOIC ACIDS EXPORT ATP-BINDING PROTEIN TAGH"/>
    <property type="match status" value="1"/>
</dbReference>
<gene>
    <name evidence="6" type="ORF">ACFPK0_12575</name>
</gene>
<protein>
    <submittedName>
        <fullName evidence="6">ABC transporter ATP-binding protein</fullName>
    </submittedName>
</protein>
<evidence type="ECO:0000256" key="4">
    <source>
        <dbReference type="ARBA" id="ARBA00022840"/>
    </source>
</evidence>
<keyword evidence="2" id="KW-0813">Transport</keyword>
<evidence type="ECO:0000313" key="7">
    <source>
        <dbReference type="Proteomes" id="UP001596018"/>
    </source>
</evidence>
<dbReference type="EMBL" id="JBHSMM010000002">
    <property type="protein sequence ID" value="MFC5440854.1"/>
    <property type="molecule type" value="Genomic_DNA"/>
</dbReference>
<dbReference type="CDD" id="cd10147">
    <property type="entry name" value="Wzt_C-like"/>
    <property type="match status" value="1"/>
</dbReference>
<dbReference type="InterPro" id="IPR029439">
    <property type="entry name" value="Wzt_C"/>
</dbReference>
<dbReference type="InterPro" id="IPR003593">
    <property type="entry name" value="AAA+_ATPase"/>
</dbReference>
<proteinExistence type="inferred from homology"/>
<keyword evidence="3" id="KW-0547">Nucleotide-binding</keyword>
<accession>A0ABW0JXC4</accession>
<dbReference type="PROSITE" id="PS00211">
    <property type="entry name" value="ABC_TRANSPORTER_1"/>
    <property type="match status" value="1"/>
</dbReference>
<evidence type="ECO:0000313" key="6">
    <source>
        <dbReference type="EMBL" id="MFC5440854.1"/>
    </source>
</evidence>
<name>A0ABW0JXC4_9GAMM</name>
<dbReference type="Gene3D" id="3.40.50.300">
    <property type="entry name" value="P-loop containing nucleotide triphosphate hydrolases"/>
    <property type="match status" value="1"/>
</dbReference>
<organism evidence="6 7">
    <name type="scientific">Rhodanobacter ginsenosidimutans</name>
    <dbReference type="NCBI Taxonomy" id="490571"/>
    <lineage>
        <taxon>Bacteria</taxon>
        <taxon>Pseudomonadati</taxon>
        <taxon>Pseudomonadota</taxon>
        <taxon>Gammaproteobacteria</taxon>
        <taxon>Lysobacterales</taxon>
        <taxon>Rhodanobacteraceae</taxon>
        <taxon>Rhodanobacter</taxon>
    </lineage>
</organism>
<comment type="caution">
    <text evidence="6">The sequence shown here is derived from an EMBL/GenBank/DDBJ whole genome shotgun (WGS) entry which is preliminary data.</text>
</comment>
<dbReference type="CDD" id="cd03220">
    <property type="entry name" value="ABC_KpsT_Wzt"/>
    <property type="match status" value="1"/>
</dbReference>
<dbReference type="RefSeq" id="WP_377341161.1">
    <property type="nucleotide sequence ID" value="NZ_JALBWS010000013.1"/>
</dbReference>
<dbReference type="PANTHER" id="PTHR46743:SF2">
    <property type="entry name" value="TEICHOIC ACIDS EXPORT ATP-BINDING PROTEIN TAGH"/>
    <property type="match status" value="1"/>
</dbReference>
<dbReference type="InterPro" id="IPR003439">
    <property type="entry name" value="ABC_transporter-like_ATP-bd"/>
</dbReference>
<sequence length="431" mass="47638">MGKVYPIYNKPHHRLMQMLVGGNRRWYREFEALRDINFTVQRGETVGIVGRNGSGKSTLLQIICGTLAPSTGDVRVRGRVAALLELGAGFNPEFTGRENVYLNGSVLGLSRSEIDKRFDEITAFADIGDFIDQPVKNYSSGMAMRLAFSVMAHVDADILIIDEALAVGDAFFTQKCMRYLREFKTKGTLLFVSHDSSAVTGLCERAVWLDHGTQQACGTAKEVVHAYLEAFMAERQGGALRRETVGAAKRVLPPRRKDARQELIDRSSLRNDIHISPFHPEAGSFGELKARVTDVAILDENDAQLAWVVGGESVVLELTAEADEPLDSVIVGFYVKDRLGQLLFGDNTYLSYLDEGFSVAAGETFRARFHFDMPRLQAGDYFITAGVAEGSQDDHVIQSWVHEALMFKSQGTQAPAGIIGLPMHDITLDRE</sequence>
<dbReference type="GO" id="GO:0005524">
    <property type="term" value="F:ATP binding"/>
    <property type="evidence" value="ECO:0007669"/>
    <property type="project" value="UniProtKB-KW"/>
</dbReference>
<dbReference type="SUPFAM" id="SSF52540">
    <property type="entry name" value="P-loop containing nucleoside triphosphate hydrolases"/>
    <property type="match status" value="1"/>
</dbReference>
<evidence type="ECO:0000256" key="2">
    <source>
        <dbReference type="ARBA" id="ARBA00022448"/>
    </source>
</evidence>
<reference evidence="7" key="1">
    <citation type="journal article" date="2019" name="Int. J. Syst. Evol. Microbiol.">
        <title>The Global Catalogue of Microorganisms (GCM) 10K type strain sequencing project: providing services to taxonomists for standard genome sequencing and annotation.</title>
        <authorList>
            <consortium name="The Broad Institute Genomics Platform"/>
            <consortium name="The Broad Institute Genome Sequencing Center for Infectious Disease"/>
            <person name="Wu L."/>
            <person name="Ma J."/>
        </authorList>
    </citation>
    <scope>NUCLEOTIDE SEQUENCE [LARGE SCALE GENOMIC DNA]</scope>
    <source>
        <strain evidence="7">KACC 12822</strain>
    </source>
</reference>
<comment type="similarity">
    <text evidence="1">Belongs to the ABC transporter superfamily.</text>
</comment>
<dbReference type="InterPro" id="IPR050683">
    <property type="entry name" value="Bact_Polysacc_Export_ATP-bd"/>
</dbReference>
<dbReference type="PROSITE" id="PS50893">
    <property type="entry name" value="ABC_TRANSPORTER_2"/>
    <property type="match status" value="1"/>
</dbReference>
<evidence type="ECO:0000259" key="5">
    <source>
        <dbReference type="PROSITE" id="PS50893"/>
    </source>
</evidence>
<dbReference type="InterPro" id="IPR027417">
    <property type="entry name" value="P-loop_NTPase"/>
</dbReference>
<evidence type="ECO:0000256" key="3">
    <source>
        <dbReference type="ARBA" id="ARBA00022741"/>
    </source>
</evidence>
<dbReference type="Pfam" id="PF14524">
    <property type="entry name" value="Wzt_C"/>
    <property type="match status" value="1"/>
</dbReference>
<dbReference type="InterPro" id="IPR015860">
    <property type="entry name" value="ABC_transpr_TagH-like"/>
</dbReference>
<dbReference type="SMART" id="SM00382">
    <property type="entry name" value="AAA"/>
    <property type="match status" value="1"/>
</dbReference>
<feature type="domain" description="ABC transporter" evidence="5">
    <location>
        <begin position="13"/>
        <end position="236"/>
    </location>
</feature>
<dbReference type="Pfam" id="PF00005">
    <property type="entry name" value="ABC_tran"/>
    <property type="match status" value="1"/>
</dbReference>
<dbReference type="Gene3D" id="2.70.50.60">
    <property type="entry name" value="abc- transporter (atp binding component) like domain"/>
    <property type="match status" value="1"/>
</dbReference>
<dbReference type="InterPro" id="IPR017871">
    <property type="entry name" value="ABC_transporter-like_CS"/>
</dbReference>
<evidence type="ECO:0000256" key="1">
    <source>
        <dbReference type="ARBA" id="ARBA00005417"/>
    </source>
</evidence>